<name>A0A336M226_CULSO</name>
<dbReference type="VEuPathDB" id="VectorBase:CSON010611"/>
<evidence type="ECO:0000313" key="2">
    <source>
        <dbReference type="EMBL" id="SSX03927.1"/>
    </source>
</evidence>
<dbReference type="InterPro" id="IPR032675">
    <property type="entry name" value="LRR_dom_sf"/>
</dbReference>
<organism evidence="3">
    <name type="scientific">Culicoides sonorensis</name>
    <name type="common">Biting midge</name>
    <dbReference type="NCBI Taxonomy" id="179676"/>
    <lineage>
        <taxon>Eukaryota</taxon>
        <taxon>Metazoa</taxon>
        <taxon>Ecdysozoa</taxon>
        <taxon>Arthropoda</taxon>
        <taxon>Hexapoda</taxon>
        <taxon>Insecta</taxon>
        <taxon>Pterygota</taxon>
        <taxon>Neoptera</taxon>
        <taxon>Endopterygota</taxon>
        <taxon>Diptera</taxon>
        <taxon>Nematocera</taxon>
        <taxon>Chironomoidea</taxon>
        <taxon>Ceratopogonidae</taxon>
        <taxon>Ceratopogoninae</taxon>
        <taxon>Culicoides</taxon>
        <taxon>Monoculicoides</taxon>
    </lineage>
</organism>
<dbReference type="EMBL" id="UFQS01000436">
    <property type="protein sequence ID" value="SSX03927.1"/>
    <property type="molecule type" value="Genomic_DNA"/>
</dbReference>
<dbReference type="InterPro" id="IPR001810">
    <property type="entry name" value="F-box_dom"/>
</dbReference>
<reference evidence="3" key="2">
    <citation type="submission" date="2018-07" db="EMBL/GenBank/DDBJ databases">
        <authorList>
            <person name="Quirk P.G."/>
            <person name="Krulwich T.A."/>
        </authorList>
    </citation>
    <scope>NUCLEOTIDE SEQUENCE</scope>
</reference>
<evidence type="ECO:0000313" key="3">
    <source>
        <dbReference type="EMBL" id="SSX24292.1"/>
    </source>
</evidence>
<dbReference type="Gene3D" id="3.80.10.10">
    <property type="entry name" value="Ribonuclease Inhibitor"/>
    <property type="match status" value="1"/>
</dbReference>
<gene>
    <name evidence="3" type="primary">CSON010611</name>
</gene>
<dbReference type="SUPFAM" id="SSF52047">
    <property type="entry name" value="RNI-like"/>
    <property type="match status" value="1"/>
</dbReference>
<protein>
    <submittedName>
        <fullName evidence="3">CSON010611 protein</fullName>
    </submittedName>
</protein>
<dbReference type="InterPro" id="IPR036047">
    <property type="entry name" value="F-box-like_dom_sf"/>
</dbReference>
<dbReference type="EMBL" id="UFQT01000436">
    <property type="protein sequence ID" value="SSX24292.1"/>
    <property type="molecule type" value="Genomic_DNA"/>
</dbReference>
<proteinExistence type="predicted"/>
<reference evidence="2" key="1">
    <citation type="submission" date="2018-04" db="EMBL/GenBank/DDBJ databases">
        <authorList>
            <person name="Go L.Y."/>
            <person name="Mitchell J.A."/>
        </authorList>
    </citation>
    <scope>NUCLEOTIDE SEQUENCE</scope>
    <source>
        <tissue evidence="2">Whole organism</tissue>
    </source>
</reference>
<feature type="domain" description="F-box" evidence="1">
    <location>
        <begin position="14"/>
        <end position="45"/>
    </location>
</feature>
<sequence length="523" mass="62036">MEVKRIKLDLFPFEKLPLELQLMIFSYCTPKERRDNLSFVSKSWAENLQSFTEDYQLDLYDCYLKEEIDPFSVLFNSTRQYRFLKLGKEITSENVDLYSRLLSHLGKHVHVLEFASSKVISILKESNFLLMFPVLKKLIVTRMFHLTKFNFFPESLEHIHVNQLSVMEQTKEVDHLKKIKNLHLWTSELINFRVGKEALSESSSTIFSLNEKLKEILESLQTLDNIYLKVSTNFIGTPVVQIDDVIGMEFQRKPKTFLSFSDLPNLKSIIFMYGSLGHPKSACFDNHKVNICAKVEELKISWDYKKCTECFTTFIDSVPNLKKLTFLCCECENEQFKYICSKLPQLKHLEVDSYISRTNFKVFCEKLPNIEFFKIDKKSNVDDDSFIEILTQSWKHLRTFIITFGLFDRKEFTNIKDNCKKLRTLELSYRAFTPSLQYNLFQNMPCLRKIEDDFYRRDFYNIVDYLKHYRIPYNSIGSLKNIVEEYKIEPLDENDDDIDDIIDDSDYSVDEMTSYFNYKRSKK</sequence>
<dbReference type="Pfam" id="PF00646">
    <property type="entry name" value="F-box"/>
    <property type="match status" value="1"/>
</dbReference>
<dbReference type="AlphaFoldDB" id="A0A336M226"/>
<evidence type="ECO:0000259" key="1">
    <source>
        <dbReference type="Pfam" id="PF00646"/>
    </source>
</evidence>
<dbReference type="SUPFAM" id="SSF81383">
    <property type="entry name" value="F-box domain"/>
    <property type="match status" value="1"/>
</dbReference>
<accession>A0A336M226</accession>